<keyword evidence="4" id="KW-1185">Reference proteome</keyword>
<protein>
    <submittedName>
        <fullName evidence="3">Peptidoglycan/LPS O-acetylase OafA/YrhL, contains acyltransferase and SGNH-hydrolase domains</fullName>
    </submittedName>
</protein>
<dbReference type="EMBL" id="FQWZ01000004">
    <property type="protein sequence ID" value="SHG98837.1"/>
    <property type="molecule type" value="Genomic_DNA"/>
</dbReference>
<keyword evidence="3" id="KW-0378">Hydrolase</keyword>
<proteinExistence type="predicted"/>
<dbReference type="PANTHER" id="PTHR23028">
    <property type="entry name" value="ACETYLTRANSFERASE"/>
    <property type="match status" value="1"/>
</dbReference>
<dbReference type="InterPro" id="IPR050879">
    <property type="entry name" value="Acyltransferase_3"/>
</dbReference>
<gene>
    <name evidence="3" type="ORF">SAMN04488068_2126</name>
</gene>
<feature type="transmembrane region" description="Helical" evidence="1">
    <location>
        <begin position="240"/>
        <end position="256"/>
    </location>
</feature>
<reference evidence="3 4" key="1">
    <citation type="submission" date="2016-11" db="EMBL/GenBank/DDBJ databases">
        <authorList>
            <person name="Jaros S."/>
            <person name="Januszkiewicz K."/>
            <person name="Wedrychowicz H."/>
        </authorList>
    </citation>
    <scope>NUCLEOTIDE SEQUENCE [LARGE SCALE GENOMIC DNA]</scope>
    <source>
        <strain evidence="3 4">CGMCC 1.7049</strain>
    </source>
</reference>
<dbReference type="Pfam" id="PF01757">
    <property type="entry name" value="Acyl_transf_3"/>
    <property type="match status" value="1"/>
</dbReference>
<dbReference type="GO" id="GO:0009103">
    <property type="term" value="P:lipopolysaccharide biosynthetic process"/>
    <property type="evidence" value="ECO:0007669"/>
    <property type="project" value="TreeGrafter"/>
</dbReference>
<feature type="transmembrane region" description="Helical" evidence="1">
    <location>
        <begin position="328"/>
        <end position="346"/>
    </location>
</feature>
<sequence>MPRTEPRPMSRGQVIADTAPIASLDGIRALAVLLVVFAHSGLERIVPGGLGVTVFFVLSGFLITTLMQREYAARGALQLGAFYLRRLLRLMPPLLVVVALAAMLSSLTWIDGRFSTQGLLSLLFYLGNYQVIFADFGGMPAGIGVVWSLAVEEHFYLLYPPLAVVLLGTQQRRTVVLVLLSLCLLVLGWRCVLYALGASQAYLSMATDTRADAILVGCLMAFWSNPATTAPPPRNDRRDRAMAFACVSLLLLTLMVRNDAFRQTLRYSLQSLAIAPLIHLAVARATQAPYRMLSARPLVYLGGVSYTIYLSHQMILDGLHAQWPTLAWAPRLGLGLILTLALAELMRRAVEAPCAELRRQLHRRAVLPTAAAADAGEAASTR</sequence>
<organism evidence="3 4">
    <name type="scientific">Hydrocarboniphaga daqingensis</name>
    <dbReference type="NCBI Taxonomy" id="490188"/>
    <lineage>
        <taxon>Bacteria</taxon>
        <taxon>Pseudomonadati</taxon>
        <taxon>Pseudomonadota</taxon>
        <taxon>Gammaproteobacteria</taxon>
        <taxon>Nevskiales</taxon>
        <taxon>Nevskiaceae</taxon>
        <taxon>Hydrocarboniphaga</taxon>
    </lineage>
</organism>
<dbReference type="GO" id="GO:0016747">
    <property type="term" value="F:acyltransferase activity, transferring groups other than amino-acyl groups"/>
    <property type="evidence" value="ECO:0007669"/>
    <property type="project" value="InterPro"/>
</dbReference>
<keyword evidence="3" id="KW-0808">Transferase</keyword>
<feature type="transmembrane region" description="Helical" evidence="1">
    <location>
        <begin position="130"/>
        <end position="150"/>
    </location>
</feature>
<keyword evidence="3" id="KW-0012">Acyltransferase</keyword>
<evidence type="ECO:0000313" key="3">
    <source>
        <dbReference type="EMBL" id="SHG98837.1"/>
    </source>
</evidence>
<name>A0A1M5PAX4_9GAMM</name>
<evidence type="ECO:0000259" key="2">
    <source>
        <dbReference type="Pfam" id="PF01757"/>
    </source>
</evidence>
<feature type="domain" description="Acyltransferase 3" evidence="2">
    <location>
        <begin position="22"/>
        <end position="343"/>
    </location>
</feature>
<dbReference type="Proteomes" id="UP000199758">
    <property type="component" value="Unassembled WGS sequence"/>
</dbReference>
<keyword evidence="1" id="KW-0812">Transmembrane</keyword>
<dbReference type="GO" id="GO:0016020">
    <property type="term" value="C:membrane"/>
    <property type="evidence" value="ECO:0007669"/>
    <property type="project" value="TreeGrafter"/>
</dbReference>
<keyword evidence="1" id="KW-1133">Transmembrane helix</keyword>
<accession>A0A1M5PAX4</accession>
<dbReference type="AlphaFoldDB" id="A0A1M5PAX4"/>
<feature type="transmembrane region" description="Helical" evidence="1">
    <location>
        <begin position="298"/>
        <end position="316"/>
    </location>
</feature>
<feature type="transmembrane region" description="Helical" evidence="1">
    <location>
        <begin position="87"/>
        <end position="110"/>
    </location>
</feature>
<dbReference type="GO" id="GO:0016787">
    <property type="term" value="F:hydrolase activity"/>
    <property type="evidence" value="ECO:0007669"/>
    <property type="project" value="UniProtKB-KW"/>
</dbReference>
<dbReference type="RefSeq" id="WP_072897283.1">
    <property type="nucleotide sequence ID" value="NZ_FQWZ01000004.1"/>
</dbReference>
<keyword evidence="1" id="KW-0472">Membrane</keyword>
<dbReference type="InterPro" id="IPR002656">
    <property type="entry name" value="Acyl_transf_3_dom"/>
</dbReference>
<evidence type="ECO:0000313" key="4">
    <source>
        <dbReference type="Proteomes" id="UP000199758"/>
    </source>
</evidence>
<dbReference type="PANTHER" id="PTHR23028:SF53">
    <property type="entry name" value="ACYL_TRANSF_3 DOMAIN-CONTAINING PROTEIN"/>
    <property type="match status" value="1"/>
</dbReference>
<dbReference type="STRING" id="490188.SAMN04488068_2126"/>
<feature type="transmembrane region" description="Helical" evidence="1">
    <location>
        <begin position="175"/>
        <end position="197"/>
    </location>
</feature>
<feature type="transmembrane region" description="Helical" evidence="1">
    <location>
        <begin position="45"/>
        <end position="66"/>
    </location>
</feature>
<dbReference type="OrthoDB" id="9767863at2"/>
<evidence type="ECO:0000256" key="1">
    <source>
        <dbReference type="SAM" id="Phobius"/>
    </source>
</evidence>